<sequence>MDTTADPVDCDSRMRERPPRTTKYDEVKPRKRRGGPDSQHHASKRTKTQSQEAPKLHLVEREMRQRDPHLLKLHLSTVRQIVTEFDYELSAAGSIGPVDFAGIAGRLAGATGVCLSPEDVQLVVSDFSPHHYRASLGLVVMERPTQRRGQQLGFHGSVLSNNGHVIACAQAAGSRLREVWKQHRPMASTSAPIPAHEERADVRRRVQDAMRLLNQKNPIAGPSMKSATLEAVATPVSSFSSPQGPIASPTSELPFKYAGHMPILKSATLRVVPPRPDSTLARKPRAKPKPKAKARLAFPSPNPSLVDIQRYRALQYYQSEWLRLGQMAVANSMAARSAEMGATAETFTFAARRLLNAADADDTDLIEGLRKVNEKNSQRDCPSEELPFLGFGALDMVDESCTSAAGDQSN</sequence>
<feature type="region of interest" description="Disordered" evidence="1">
    <location>
        <begin position="273"/>
        <end position="299"/>
    </location>
</feature>
<dbReference type="EMBL" id="GG682011">
    <property type="protein sequence ID" value="EER03938.1"/>
    <property type="molecule type" value="Genomic_DNA"/>
</dbReference>
<dbReference type="OrthoDB" id="428893at2759"/>
<name>C5LHC9_PERM5</name>
<dbReference type="InParanoid" id="C5LHC9"/>
<reference evidence="2 3" key="1">
    <citation type="submission" date="2008-07" db="EMBL/GenBank/DDBJ databases">
        <authorList>
            <person name="El-Sayed N."/>
            <person name="Caler E."/>
            <person name="Inman J."/>
            <person name="Amedeo P."/>
            <person name="Hass B."/>
            <person name="Wortman J."/>
        </authorList>
    </citation>
    <scope>NUCLEOTIDE SEQUENCE [LARGE SCALE GENOMIC DNA]</scope>
    <source>
        <strain evidence="3">ATCC 50983 / TXsc</strain>
    </source>
</reference>
<feature type="compositionally biased region" description="Basic and acidic residues" evidence="1">
    <location>
        <begin position="10"/>
        <end position="40"/>
    </location>
</feature>
<dbReference type="RefSeq" id="XP_002772122.1">
    <property type="nucleotide sequence ID" value="XM_002772076.1"/>
</dbReference>
<protein>
    <submittedName>
        <fullName evidence="2">Uncharacterized protein</fullName>
    </submittedName>
</protein>
<evidence type="ECO:0000313" key="2">
    <source>
        <dbReference type="EMBL" id="EER03938.1"/>
    </source>
</evidence>
<keyword evidence="3" id="KW-1185">Reference proteome</keyword>
<organism evidence="3">
    <name type="scientific">Perkinsus marinus (strain ATCC 50983 / TXsc)</name>
    <dbReference type="NCBI Taxonomy" id="423536"/>
    <lineage>
        <taxon>Eukaryota</taxon>
        <taxon>Sar</taxon>
        <taxon>Alveolata</taxon>
        <taxon>Perkinsozoa</taxon>
        <taxon>Perkinsea</taxon>
        <taxon>Perkinsida</taxon>
        <taxon>Perkinsidae</taxon>
        <taxon>Perkinsus</taxon>
    </lineage>
</organism>
<gene>
    <name evidence="2" type="ORF">Pmar_PMAR017353</name>
</gene>
<feature type="region of interest" description="Disordered" evidence="1">
    <location>
        <begin position="1"/>
        <end position="56"/>
    </location>
</feature>
<proteinExistence type="predicted"/>
<dbReference type="Proteomes" id="UP000007800">
    <property type="component" value="Unassembled WGS sequence"/>
</dbReference>
<evidence type="ECO:0000256" key="1">
    <source>
        <dbReference type="SAM" id="MobiDB-lite"/>
    </source>
</evidence>
<dbReference type="GeneID" id="9044716"/>
<accession>C5LHC9</accession>
<feature type="compositionally biased region" description="Basic residues" evidence="1">
    <location>
        <begin position="282"/>
        <end position="294"/>
    </location>
</feature>
<dbReference type="AlphaFoldDB" id="C5LHC9"/>
<evidence type="ECO:0000313" key="3">
    <source>
        <dbReference type="Proteomes" id="UP000007800"/>
    </source>
</evidence>